<evidence type="ECO:0000313" key="2">
    <source>
        <dbReference type="EMBL" id="MCG2578509.1"/>
    </source>
</evidence>
<gene>
    <name evidence="2" type="ORF">LZ012_16050</name>
</gene>
<proteinExistence type="predicted"/>
<feature type="transmembrane region" description="Helical" evidence="1">
    <location>
        <begin position="104"/>
        <end position="126"/>
    </location>
</feature>
<feature type="transmembrane region" description="Helical" evidence="1">
    <location>
        <begin position="270"/>
        <end position="291"/>
    </location>
</feature>
<dbReference type="EMBL" id="JAKLTN010000003">
    <property type="protein sequence ID" value="MCG2578509.1"/>
    <property type="molecule type" value="Genomic_DNA"/>
</dbReference>
<feature type="transmembrane region" description="Helical" evidence="1">
    <location>
        <begin position="164"/>
        <end position="186"/>
    </location>
</feature>
<keyword evidence="1" id="KW-1133">Transmembrane helix</keyword>
<dbReference type="Proteomes" id="UP001165384">
    <property type="component" value="Unassembled WGS sequence"/>
</dbReference>
<accession>A0ABS9K5S5</accession>
<evidence type="ECO:0000313" key="3">
    <source>
        <dbReference type="Proteomes" id="UP001165384"/>
    </source>
</evidence>
<feature type="transmembrane region" description="Helical" evidence="1">
    <location>
        <begin position="222"/>
        <end position="249"/>
    </location>
</feature>
<sequence length="515" mass="56458">MLPGKIAFLLIVATALSFFGALIVAARYRAAMQALMKAPLDAPSTTTSGTAKPLPYSADTPAIPVSLADNRQAQTRLILGFLGLTLLMALTRTLLMQIVSDGPITIKTVSTLCAAYAWPVVPVIAVLRRWPRWRFVGVLLLWFVAAVMLLSWRTNENVSFAQVLFWLSLDIGLPLIVVSALCLGSATRAVAPWLAPLFILFCWASQAGVDLLAALVDAQSPLAYWLAGHIGAITAIALFALTPWLFAWWPARALGRWLADAYAARRISELFYLFTAVWVIALVGPALGAIASEGWGALLYFLPLAWVPLAGWLLRQGAAQRPAGRPPTLLVLRVFQQDANVQNLFDGVIERWRLSGNTVLIAGTDLIDRTIDAEDIFTFLDGRLAERFIRRPEEVGHRLGAFEWQPDVEGRYRVNECYCHDTTWQQALAELLRVSDVVLMDLRNFVAANRGCLYELQTLAALPALQRVVVLVNERTEVEAARAATAAAPAGRFVWLRQANATPPAAEEVLAALLD</sequence>
<reference evidence="2" key="1">
    <citation type="submission" date="2022-01" db="EMBL/GenBank/DDBJ databases">
        <authorList>
            <person name="Jo J.-H."/>
            <person name="Im W.-T."/>
        </authorList>
    </citation>
    <scope>NUCLEOTIDE SEQUENCE</scope>
    <source>
        <strain evidence="2">XY25</strain>
    </source>
</reference>
<feature type="transmembrane region" description="Helical" evidence="1">
    <location>
        <begin position="6"/>
        <end position="28"/>
    </location>
</feature>
<dbReference type="RefSeq" id="WP_275711882.1">
    <property type="nucleotide sequence ID" value="NZ_JAKLTN010000003.1"/>
</dbReference>
<feature type="transmembrane region" description="Helical" evidence="1">
    <location>
        <begin position="133"/>
        <end position="152"/>
    </location>
</feature>
<feature type="transmembrane region" description="Helical" evidence="1">
    <location>
        <begin position="297"/>
        <end position="314"/>
    </location>
</feature>
<keyword evidence="3" id="KW-1185">Reference proteome</keyword>
<keyword evidence="1" id="KW-0472">Membrane</keyword>
<feature type="transmembrane region" description="Helical" evidence="1">
    <location>
        <begin position="77"/>
        <end position="98"/>
    </location>
</feature>
<protein>
    <recommendedName>
        <fullName evidence="4">DUF2868 domain-containing protein</fullName>
    </recommendedName>
</protein>
<keyword evidence="1" id="KW-0812">Transmembrane</keyword>
<comment type="caution">
    <text evidence="2">The sequence shown here is derived from an EMBL/GenBank/DDBJ whole genome shotgun (WGS) entry which is preliminary data.</text>
</comment>
<name>A0ABS9K5S5_9RHOO</name>
<organism evidence="2 3">
    <name type="scientific">Dechloromonas hankyongensis</name>
    <dbReference type="NCBI Taxonomy" id="2908002"/>
    <lineage>
        <taxon>Bacteria</taxon>
        <taxon>Pseudomonadati</taxon>
        <taxon>Pseudomonadota</taxon>
        <taxon>Betaproteobacteria</taxon>
        <taxon>Rhodocyclales</taxon>
        <taxon>Azonexaceae</taxon>
        <taxon>Dechloromonas</taxon>
    </lineage>
</organism>
<evidence type="ECO:0000256" key="1">
    <source>
        <dbReference type="SAM" id="Phobius"/>
    </source>
</evidence>
<feature type="transmembrane region" description="Helical" evidence="1">
    <location>
        <begin position="193"/>
        <end position="216"/>
    </location>
</feature>
<evidence type="ECO:0008006" key="4">
    <source>
        <dbReference type="Google" id="ProtNLM"/>
    </source>
</evidence>